<dbReference type="PRINTS" id="PR00032">
    <property type="entry name" value="HTHARAC"/>
</dbReference>
<dbReference type="SUPFAM" id="SSF63829">
    <property type="entry name" value="Calcium-dependent phosphotriesterase"/>
    <property type="match status" value="2"/>
</dbReference>
<reference evidence="8" key="1">
    <citation type="submission" date="2023-08" db="EMBL/GenBank/DDBJ databases">
        <title>Mucin Metabolism Genes Underlie the Key Renovations of Bacteroides xylanisolvens Genomes in Captive Great Apes.</title>
        <authorList>
            <person name="Nishida A.H."/>
        </authorList>
    </citation>
    <scope>NUCLEOTIDE SEQUENCE</scope>
    <source>
        <strain evidence="8">P19.10B</strain>
    </source>
</reference>
<dbReference type="InterPro" id="IPR011110">
    <property type="entry name" value="Reg_prop"/>
</dbReference>
<evidence type="ECO:0000256" key="2">
    <source>
        <dbReference type="ARBA" id="ARBA00023015"/>
    </source>
</evidence>
<dbReference type="InterPro" id="IPR015943">
    <property type="entry name" value="WD40/YVTN_repeat-like_dom_sf"/>
</dbReference>
<keyword evidence="5" id="KW-0472">Membrane</keyword>
<dbReference type="InterPro" id="IPR018062">
    <property type="entry name" value="HTH_AraC-typ_CS"/>
</dbReference>
<feature type="signal peptide" evidence="6">
    <location>
        <begin position="1"/>
        <end position="20"/>
    </location>
</feature>
<keyword evidence="6" id="KW-0732">Signal</keyword>
<protein>
    <submittedName>
        <fullName evidence="8">Helix-turn-helix domain-containing protein</fullName>
    </submittedName>
</protein>
<gene>
    <name evidence="8" type="ORF">LDZ35_16545</name>
</gene>
<dbReference type="Pfam" id="PF12833">
    <property type="entry name" value="HTH_18"/>
    <property type="match status" value="1"/>
</dbReference>
<dbReference type="PROSITE" id="PS01124">
    <property type="entry name" value="HTH_ARAC_FAMILY_2"/>
    <property type="match status" value="1"/>
</dbReference>
<sequence length="983" mass="110051">MKRNLLLFLLSVCFFLPDFAATGQYNFIRVDGGSGLSNSHVKSIIQDSYGFIWLGTRNGLNRYDGVSMKLYNCYDETLQHGNQVISALFEDNHRQLWIGTDDGVYIQDLATGKFSFFDARTESGEQIRYNWIEDILADHSGNIWVNAPNQGVFRYQVETGKLFRYIPCPGKDKSKDFPQSICVDKDGTIWVGTYGAGIYRYSPEQDKFVAYATEALKGDFIFTLCDYGDELIVGVHEEELKRFNKKTGEVSVFPAPEVHRKIIRYAVCFGDELWVGTQNGVYVINEKQNSVQHIPADAGGKYGLGDAIVDKIYRDREGGTWICTQFGGASYLPVRSLDFSVYLPGAPGTVCGRRISELAEGKDGTVWISTQDGGVCYWNPKAQTFVKVPESPDRQNVLSLFASDDLVGAGYFKGGIDLIIPGTASSASSSISSSTFSSLTSSSTTVSPVSVASSAISTTNIFRGQVHTFYPAQLGISEGSVFALYRDRGGVIWLGDGWNIFRSADKGRTFEKMEQFGYAYMRDILEDKSGNIWVATMGNGIFRYNPQTDQMVKYQCVPGDSTSIGTNEVTGISEDSKGLLWFSTDRGGLLCFNPETGRFRTYTKANGLPDNVTYKVVEDAQHRIWFGTDRGLVCLHPETDSLQIFTRNDGLPDNQFNYKSALAASDGTIWMGTINGLVSFNPQIVRRNTFVPPVYITGMYVQGRETPFPADGVQLPYRSNVGFDFVALSYTSPGANRYAYKMEGIDNDWNYTSAAHTASYAQLPPGDYLFRVRGSNNDGVWNQEEATLSVRILPPWWRTVWAYLIYIIVVSGSFVLTLRAYRRREVQKIREQQLLAELARERESHRTHEMFINQITYGACTPQGDAMSRADEQLMSQLIAKVRENLSDANYNVEALAAAMNMSRSSLHRKIKALTDLSSLDFIRIIRLKHAAELLQEGELRINEICDRVGFQSPSYFAKVFQKQFGVTPTEFAQQNKQRITDS</sequence>
<dbReference type="Pfam" id="PF07494">
    <property type="entry name" value="Reg_prop"/>
    <property type="match status" value="5"/>
</dbReference>
<evidence type="ECO:0000256" key="3">
    <source>
        <dbReference type="ARBA" id="ARBA00023125"/>
    </source>
</evidence>
<name>A0AAW4SSR4_9BACE</name>
<evidence type="ECO:0000313" key="8">
    <source>
        <dbReference type="EMBL" id="MCA4524813.1"/>
    </source>
</evidence>
<dbReference type="Gene3D" id="2.130.10.10">
    <property type="entry name" value="YVTN repeat-like/Quinoprotein amine dehydrogenase"/>
    <property type="match status" value="2"/>
</dbReference>
<keyword evidence="5" id="KW-1133">Transmembrane helix</keyword>
<keyword evidence="3" id="KW-0238">DNA-binding</keyword>
<dbReference type="InterPro" id="IPR011123">
    <property type="entry name" value="Y_Y_Y"/>
</dbReference>
<feature type="domain" description="HTH araC/xylS-type" evidence="7">
    <location>
        <begin position="876"/>
        <end position="975"/>
    </location>
</feature>
<dbReference type="Pfam" id="PF07495">
    <property type="entry name" value="Y_Y_Y"/>
    <property type="match status" value="1"/>
</dbReference>
<evidence type="ECO:0000259" key="7">
    <source>
        <dbReference type="PROSITE" id="PS01124"/>
    </source>
</evidence>
<dbReference type="Proteomes" id="UP001197958">
    <property type="component" value="Unassembled WGS sequence"/>
</dbReference>
<evidence type="ECO:0000313" key="9">
    <source>
        <dbReference type="Proteomes" id="UP001197958"/>
    </source>
</evidence>
<keyword evidence="1" id="KW-0597">Phosphoprotein</keyword>
<dbReference type="PANTHER" id="PTHR43547">
    <property type="entry name" value="TWO-COMPONENT HISTIDINE KINASE"/>
    <property type="match status" value="1"/>
</dbReference>
<dbReference type="GO" id="GO:0003700">
    <property type="term" value="F:DNA-binding transcription factor activity"/>
    <property type="evidence" value="ECO:0007669"/>
    <property type="project" value="InterPro"/>
</dbReference>
<dbReference type="PROSITE" id="PS00041">
    <property type="entry name" value="HTH_ARAC_FAMILY_1"/>
    <property type="match status" value="1"/>
</dbReference>
<dbReference type="PANTHER" id="PTHR43547:SF2">
    <property type="entry name" value="HYBRID SIGNAL TRANSDUCTION HISTIDINE KINASE C"/>
    <property type="match status" value="1"/>
</dbReference>
<proteinExistence type="predicted"/>
<comment type="caution">
    <text evidence="8">The sequence shown here is derived from an EMBL/GenBank/DDBJ whole genome shotgun (WGS) entry which is preliminary data.</text>
</comment>
<dbReference type="GO" id="GO:0000155">
    <property type="term" value="F:phosphorelay sensor kinase activity"/>
    <property type="evidence" value="ECO:0007669"/>
    <property type="project" value="TreeGrafter"/>
</dbReference>
<evidence type="ECO:0000256" key="4">
    <source>
        <dbReference type="ARBA" id="ARBA00023163"/>
    </source>
</evidence>
<feature type="transmembrane region" description="Helical" evidence="5">
    <location>
        <begin position="800"/>
        <end position="821"/>
    </location>
</feature>
<keyword evidence="4" id="KW-0804">Transcription</keyword>
<dbReference type="GO" id="GO:0043565">
    <property type="term" value="F:sequence-specific DNA binding"/>
    <property type="evidence" value="ECO:0007669"/>
    <property type="project" value="InterPro"/>
</dbReference>
<accession>A0AAW4SSR4</accession>
<dbReference type="FunFam" id="1.10.10.60:FF:000284">
    <property type="entry name" value="Two-component system sensor histidine kinase/response regulator"/>
    <property type="match status" value="1"/>
</dbReference>
<dbReference type="Gene3D" id="1.10.10.60">
    <property type="entry name" value="Homeodomain-like"/>
    <property type="match status" value="1"/>
</dbReference>
<dbReference type="Gene3D" id="2.60.40.10">
    <property type="entry name" value="Immunoglobulins"/>
    <property type="match status" value="1"/>
</dbReference>
<dbReference type="InterPro" id="IPR020449">
    <property type="entry name" value="Tscrpt_reg_AraC-type_HTH"/>
</dbReference>
<organism evidence="8 9">
    <name type="scientific">Bacteroides xylanisolvens</name>
    <dbReference type="NCBI Taxonomy" id="371601"/>
    <lineage>
        <taxon>Bacteria</taxon>
        <taxon>Pseudomonadati</taxon>
        <taxon>Bacteroidota</taxon>
        <taxon>Bacteroidia</taxon>
        <taxon>Bacteroidales</taxon>
        <taxon>Bacteroidaceae</taxon>
        <taxon>Bacteroides</taxon>
    </lineage>
</organism>
<dbReference type="InterPro" id="IPR013783">
    <property type="entry name" value="Ig-like_fold"/>
</dbReference>
<keyword evidence="2" id="KW-0805">Transcription regulation</keyword>
<dbReference type="RefSeq" id="WP_049701633.1">
    <property type="nucleotide sequence ID" value="NZ_CP183042.1"/>
</dbReference>
<evidence type="ECO:0000256" key="1">
    <source>
        <dbReference type="ARBA" id="ARBA00022553"/>
    </source>
</evidence>
<dbReference type="EMBL" id="JAIWWW010000035">
    <property type="protein sequence ID" value="MCA4524813.1"/>
    <property type="molecule type" value="Genomic_DNA"/>
</dbReference>
<dbReference type="SUPFAM" id="SSF46689">
    <property type="entry name" value="Homeodomain-like"/>
    <property type="match status" value="1"/>
</dbReference>
<feature type="chain" id="PRO_5043599169" evidence="6">
    <location>
        <begin position="21"/>
        <end position="983"/>
    </location>
</feature>
<dbReference type="InterPro" id="IPR018060">
    <property type="entry name" value="HTH_AraC"/>
</dbReference>
<dbReference type="InterPro" id="IPR009057">
    <property type="entry name" value="Homeodomain-like_sf"/>
</dbReference>
<dbReference type="SMART" id="SM00342">
    <property type="entry name" value="HTH_ARAC"/>
    <property type="match status" value="1"/>
</dbReference>
<dbReference type="AlphaFoldDB" id="A0AAW4SSR4"/>
<evidence type="ECO:0000256" key="5">
    <source>
        <dbReference type="SAM" id="Phobius"/>
    </source>
</evidence>
<evidence type="ECO:0000256" key="6">
    <source>
        <dbReference type="SAM" id="SignalP"/>
    </source>
</evidence>
<keyword evidence="5" id="KW-0812">Transmembrane</keyword>